<evidence type="ECO:0000256" key="2">
    <source>
        <dbReference type="ARBA" id="ARBA00006993"/>
    </source>
</evidence>
<comment type="subcellular location">
    <subcellularLocation>
        <location evidence="1 7">Cytoplasm</location>
        <location evidence="1 7">Cytoskeleton</location>
    </subcellularLocation>
</comment>
<evidence type="ECO:0000256" key="4">
    <source>
        <dbReference type="ARBA" id="ARBA00022553"/>
    </source>
</evidence>
<evidence type="ECO:0000313" key="11">
    <source>
        <dbReference type="Proteomes" id="UP000524558"/>
    </source>
</evidence>
<dbReference type="InterPro" id="IPR003124">
    <property type="entry name" value="WH2_dom"/>
</dbReference>
<feature type="non-terminal residue" evidence="10">
    <location>
        <position position="1"/>
    </location>
</feature>
<comment type="caution">
    <text evidence="10">The sequence shown here is derived from an EMBL/GenBank/DDBJ whole genome shotgun (WGS) entry which is preliminary data.</text>
</comment>
<evidence type="ECO:0000259" key="9">
    <source>
        <dbReference type="PROSITE" id="PS51082"/>
    </source>
</evidence>
<dbReference type="GO" id="GO:0031209">
    <property type="term" value="C:SCAR complex"/>
    <property type="evidence" value="ECO:0007669"/>
    <property type="project" value="TreeGrafter"/>
</dbReference>
<feature type="region of interest" description="Disordered" evidence="8">
    <location>
        <begin position="223"/>
        <end position="319"/>
    </location>
</feature>
<dbReference type="Proteomes" id="UP000524558">
    <property type="component" value="Unassembled WGS sequence"/>
</dbReference>
<feature type="non-terminal residue" evidence="10">
    <location>
        <position position="502"/>
    </location>
</feature>
<feature type="region of interest" description="Disordered" evidence="8">
    <location>
        <begin position="169"/>
        <end position="210"/>
    </location>
</feature>
<evidence type="ECO:0000256" key="7">
    <source>
        <dbReference type="RuleBase" id="RU367034"/>
    </source>
</evidence>
<dbReference type="PANTHER" id="PTHR12902:SF7">
    <property type="entry name" value="ACTIN-BINDING PROTEIN WASF3"/>
    <property type="match status" value="1"/>
</dbReference>
<dbReference type="GO" id="GO:0071933">
    <property type="term" value="F:Arp2/3 complex binding"/>
    <property type="evidence" value="ECO:0007669"/>
    <property type="project" value="TreeGrafter"/>
</dbReference>
<reference evidence="10 11" key="1">
    <citation type="submission" date="2019-09" db="EMBL/GenBank/DDBJ databases">
        <title>Bird 10,000 Genomes (B10K) Project - Family phase.</title>
        <authorList>
            <person name="Zhang G."/>
        </authorList>
    </citation>
    <scope>NUCLEOTIDE SEQUENCE [LARGE SCALE GENOMIC DNA]</scope>
    <source>
        <strain evidence="10">B10K-DU-021-33</strain>
        <tissue evidence="10">Mixed tissue sample</tissue>
    </source>
</reference>
<dbReference type="InterPro" id="IPR028288">
    <property type="entry name" value="SCAR/WAVE_fam"/>
</dbReference>
<comment type="subunit">
    <text evidence="7">Binds actin and the Arp2/3 complex.</text>
</comment>
<feature type="region of interest" description="Disordered" evidence="8">
    <location>
        <begin position="334"/>
        <end position="444"/>
    </location>
</feature>
<feature type="compositionally biased region" description="Pro residues" evidence="8">
    <location>
        <begin position="394"/>
        <end position="408"/>
    </location>
</feature>
<keyword evidence="11" id="KW-1185">Reference proteome</keyword>
<feature type="domain" description="WH2" evidence="9">
    <location>
        <begin position="440"/>
        <end position="457"/>
    </location>
</feature>
<feature type="compositionally biased region" description="Pro residues" evidence="8">
    <location>
        <begin position="302"/>
        <end position="311"/>
    </location>
</feature>
<evidence type="ECO:0000256" key="8">
    <source>
        <dbReference type="SAM" id="MobiDB-lite"/>
    </source>
</evidence>
<keyword evidence="4" id="KW-0597">Phosphoprotein</keyword>
<comment type="function">
    <text evidence="7">Downstream effector molecule involved in the transmission of signals from tyrosine kinase receptors and small GTPases to the actin cytoskeleton. Promotes formation of actin filaments. Part of the WAVE complex that regulates lamellipodia formation. The WAVE complex regulates actin filament reorganization via its interaction with the Arp2/3 complex.</text>
</comment>
<keyword evidence="5 7" id="KW-0009">Actin-binding</keyword>
<feature type="compositionally biased region" description="Low complexity" evidence="8">
    <location>
        <begin position="409"/>
        <end position="425"/>
    </location>
</feature>
<keyword evidence="3 7" id="KW-0963">Cytoplasm</keyword>
<feature type="compositionally biased region" description="Polar residues" evidence="8">
    <location>
        <begin position="223"/>
        <end position="237"/>
    </location>
</feature>
<dbReference type="GO" id="GO:0003779">
    <property type="term" value="F:actin binding"/>
    <property type="evidence" value="ECO:0007669"/>
    <property type="project" value="UniProtKB-UniRule"/>
</dbReference>
<evidence type="ECO:0000256" key="1">
    <source>
        <dbReference type="ARBA" id="ARBA00004245"/>
    </source>
</evidence>
<accession>A0A7K5N110</accession>
<dbReference type="GO" id="GO:0030036">
    <property type="term" value="P:actin cytoskeleton organization"/>
    <property type="evidence" value="ECO:0007669"/>
    <property type="project" value="UniProtKB-UniRule"/>
</dbReference>
<feature type="compositionally biased region" description="Basic and acidic residues" evidence="8">
    <location>
        <begin position="182"/>
        <end position="192"/>
    </location>
</feature>
<keyword evidence="6 7" id="KW-0206">Cytoskeleton</keyword>
<dbReference type="Pfam" id="PF02205">
    <property type="entry name" value="WH2"/>
    <property type="match status" value="1"/>
</dbReference>
<comment type="similarity">
    <text evidence="2 7">Belongs to the SCAR/WAVE family.</text>
</comment>
<dbReference type="GO" id="GO:0005856">
    <property type="term" value="C:cytoskeleton"/>
    <property type="evidence" value="ECO:0007669"/>
    <property type="project" value="UniProtKB-SubCell"/>
</dbReference>
<dbReference type="EMBL" id="VYZF01000070">
    <property type="protein sequence ID" value="NWT36808.1"/>
    <property type="molecule type" value="Genomic_DNA"/>
</dbReference>
<gene>
    <name evidence="10" type="primary">Wasf3_0</name>
    <name evidence="10" type="ORF">CHRMAC_R10494</name>
</gene>
<sequence length="502" mass="55562">MPLVKRNIEPRHLCRGALPEGITSELECVTNSTLAAIIRQLSSLSKHAEDIFGELFNEANSFYIRANSLQDRIDRLAVKVTQLDSTVEEVSLQDINMKKAFKSSTIQDQQVVSKNSIPNPVADIYNQSDKPPPLNILSPYRDDKKDGLKFYTDPSYFFDLWKEKMLQDTEDKRKEKRRQKEQKRIDGTTREVKKVRKARNRRQEWNMMAYDKELRPDNRLSQSVYHGASSEGSLSPDTRSHASDVTDYSYPATPNHSLHQQIAMPSYGTGDGPQYMAASQSHEHEYRPPSTTVRHATLNRPQQPPPPPPQPSEGQHSSVPVVPAEYGMLPAQMVDYYNPTGPPPPPPPPMIPSAQTAFVSPLQLPVPPSHSGLVTGSTYAATHPPPSSGLVVTAPPPPGPPPPPPGPPAAGSSLSSSPMHAPPAAEAKRHEPAQPPISDARSDLLAAIRMGIQLKKVQEQREQEAKREPVGNDVATILSRRIAVEYSDSDDDSEFDENDWSD</sequence>
<dbReference type="CDD" id="cd22073">
    <property type="entry name" value="WH2_WAVE-3"/>
    <property type="match status" value="1"/>
</dbReference>
<evidence type="ECO:0000256" key="5">
    <source>
        <dbReference type="ARBA" id="ARBA00023203"/>
    </source>
</evidence>
<dbReference type="PANTHER" id="PTHR12902">
    <property type="entry name" value="WASP-1"/>
    <property type="match status" value="1"/>
</dbReference>
<evidence type="ECO:0000313" key="10">
    <source>
        <dbReference type="EMBL" id="NWT36808.1"/>
    </source>
</evidence>
<dbReference type="Gene3D" id="1.20.5.340">
    <property type="match status" value="1"/>
</dbReference>
<dbReference type="SMART" id="SM00246">
    <property type="entry name" value="WH2"/>
    <property type="match status" value="1"/>
</dbReference>
<evidence type="ECO:0000256" key="3">
    <source>
        <dbReference type="ARBA" id="ARBA00022490"/>
    </source>
</evidence>
<organism evidence="10 11">
    <name type="scientific">Chroicocephalus maculipennis</name>
    <name type="common">Brown-hooded gull</name>
    <name type="synonym">Larus maculipennis</name>
    <dbReference type="NCBI Taxonomy" id="287016"/>
    <lineage>
        <taxon>Eukaryota</taxon>
        <taxon>Metazoa</taxon>
        <taxon>Chordata</taxon>
        <taxon>Craniata</taxon>
        <taxon>Vertebrata</taxon>
        <taxon>Euteleostomi</taxon>
        <taxon>Archelosauria</taxon>
        <taxon>Archosauria</taxon>
        <taxon>Dinosauria</taxon>
        <taxon>Saurischia</taxon>
        <taxon>Theropoda</taxon>
        <taxon>Coelurosauria</taxon>
        <taxon>Aves</taxon>
        <taxon>Neognathae</taxon>
        <taxon>Neoaves</taxon>
        <taxon>Charadriiformes</taxon>
        <taxon>Laridae</taxon>
        <taxon>Chroicocephalus</taxon>
    </lineage>
</organism>
<dbReference type="GO" id="GO:0034237">
    <property type="term" value="F:protein kinase A regulatory subunit binding"/>
    <property type="evidence" value="ECO:0007669"/>
    <property type="project" value="TreeGrafter"/>
</dbReference>
<dbReference type="AlphaFoldDB" id="A0A7K5N110"/>
<feature type="compositionally biased region" description="Pro residues" evidence="8">
    <location>
        <begin position="340"/>
        <end position="351"/>
    </location>
</feature>
<dbReference type="FunFam" id="1.20.5.340:FF:000012">
    <property type="entry name" value="Wiskott-Aldrich syndrome protein family member 1"/>
    <property type="match status" value="1"/>
</dbReference>
<dbReference type="Gene3D" id="6.10.280.150">
    <property type="match status" value="2"/>
</dbReference>
<name>A0A7K5N110_CHRMC</name>
<proteinExistence type="inferred from homology"/>
<evidence type="ECO:0000256" key="6">
    <source>
        <dbReference type="ARBA" id="ARBA00023212"/>
    </source>
</evidence>
<dbReference type="PROSITE" id="PS51082">
    <property type="entry name" value="WH2"/>
    <property type="match status" value="1"/>
</dbReference>
<dbReference type="GO" id="GO:2000601">
    <property type="term" value="P:positive regulation of Arp2/3 complex-mediated actin nucleation"/>
    <property type="evidence" value="ECO:0007669"/>
    <property type="project" value="TreeGrafter"/>
</dbReference>
<protein>
    <recommendedName>
        <fullName evidence="7">Wiskott-Aldrich syndrome protein family member</fullName>
        <shortName evidence="7">WASP family protein member</shortName>
    </recommendedName>
</protein>